<evidence type="ECO:0000256" key="2">
    <source>
        <dbReference type="ARBA" id="ARBA00023315"/>
    </source>
</evidence>
<dbReference type="Pfam" id="PF08445">
    <property type="entry name" value="FR47"/>
    <property type="match status" value="1"/>
</dbReference>
<dbReference type="PANTHER" id="PTHR43877">
    <property type="entry name" value="AMINOALKYLPHOSPHONATE N-ACETYLTRANSFERASE-RELATED-RELATED"/>
    <property type="match status" value="1"/>
</dbReference>
<dbReference type="InterPro" id="IPR000182">
    <property type="entry name" value="GNAT_dom"/>
</dbReference>
<dbReference type="EMBL" id="FOQY01000017">
    <property type="protein sequence ID" value="SFK08956.1"/>
    <property type="molecule type" value="Genomic_DNA"/>
</dbReference>
<dbReference type="InterPro" id="IPR050832">
    <property type="entry name" value="Bact_Acetyltransf"/>
</dbReference>
<evidence type="ECO:0000313" key="4">
    <source>
        <dbReference type="EMBL" id="SFK08956.1"/>
    </source>
</evidence>
<evidence type="ECO:0000313" key="5">
    <source>
        <dbReference type="Proteomes" id="UP000199111"/>
    </source>
</evidence>
<dbReference type="CDD" id="cd04301">
    <property type="entry name" value="NAT_SF"/>
    <property type="match status" value="1"/>
</dbReference>
<dbReference type="GeneID" id="96300455"/>
<keyword evidence="2" id="KW-0012">Acyltransferase</keyword>
<feature type="domain" description="N-acetyltransferase" evidence="3">
    <location>
        <begin position="137"/>
        <end position="273"/>
    </location>
</feature>
<gene>
    <name evidence="4" type="ORF">SAMN05216275_11737</name>
</gene>
<dbReference type="Gene3D" id="3.40.630.30">
    <property type="match status" value="1"/>
</dbReference>
<dbReference type="PROSITE" id="PS51186">
    <property type="entry name" value="GNAT"/>
    <property type="match status" value="1"/>
</dbReference>
<dbReference type="InterPro" id="IPR013653">
    <property type="entry name" value="GCN5-like_dom"/>
</dbReference>
<organism evidence="4 5">
    <name type="scientific">Streptosporangium canum</name>
    <dbReference type="NCBI Taxonomy" id="324952"/>
    <lineage>
        <taxon>Bacteria</taxon>
        <taxon>Bacillati</taxon>
        <taxon>Actinomycetota</taxon>
        <taxon>Actinomycetes</taxon>
        <taxon>Streptosporangiales</taxon>
        <taxon>Streptosporangiaceae</taxon>
        <taxon>Streptosporangium</taxon>
    </lineage>
</organism>
<dbReference type="SUPFAM" id="SSF55729">
    <property type="entry name" value="Acyl-CoA N-acyltransferases (Nat)"/>
    <property type="match status" value="1"/>
</dbReference>
<proteinExistence type="predicted"/>
<dbReference type="InterPro" id="IPR016181">
    <property type="entry name" value="Acyl_CoA_acyltransferase"/>
</dbReference>
<protein>
    <submittedName>
        <fullName evidence="4">Predicted acetyltransferase, GNAT family</fullName>
    </submittedName>
</protein>
<name>A0A1I3WR50_9ACTN</name>
<keyword evidence="1 4" id="KW-0808">Transferase</keyword>
<accession>A0A1I3WR50</accession>
<sequence length="273" mass="29547">MGWMFTSDVEVYAGAAEPWLLRDPVRNTAPLTVLRGIRAGLWGDDVLLAWLERDGETVAAASQTPPHPLLLADVPVDAVRELATRLIEAERALSGVSGPRAQAEAFAGAWWRPEAGRRSERLHRLGTLVPPRPFPEGTSRTAVADDLQLLVRWSTEFQAEAGGVLPVDLTSLVASRISREELVLWEADGRPVAFAGLSSPIAGMSRVGPVYTPPESRRRGYGAAVTHAVTARALAGDVTEVLLFTDLSNPTSNSIYQKIGYRPVADYAAIRFT</sequence>
<dbReference type="GO" id="GO:0016747">
    <property type="term" value="F:acyltransferase activity, transferring groups other than amino-acyl groups"/>
    <property type="evidence" value="ECO:0007669"/>
    <property type="project" value="InterPro"/>
</dbReference>
<dbReference type="RefSeq" id="WP_093889165.1">
    <property type="nucleotide sequence ID" value="NZ_FOQY01000017.1"/>
</dbReference>
<dbReference type="AlphaFoldDB" id="A0A1I3WR50"/>
<dbReference type="Proteomes" id="UP000199111">
    <property type="component" value="Unassembled WGS sequence"/>
</dbReference>
<evidence type="ECO:0000256" key="1">
    <source>
        <dbReference type="ARBA" id="ARBA00022679"/>
    </source>
</evidence>
<reference evidence="5" key="1">
    <citation type="submission" date="2016-10" db="EMBL/GenBank/DDBJ databases">
        <authorList>
            <person name="Varghese N."/>
            <person name="Submissions S."/>
        </authorList>
    </citation>
    <scope>NUCLEOTIDE SEQUENCE [LARGE SCALE GENOMIC DNA]</scope>
    <source>
        <strain evidence="5">CGMCC 4.2126</strain>
    </source>
</reference>
<keyword evidence="5" id="KW-1185">Reference proteome</keyword>
<evidence type="ECO:0000259" key="3">
    <source>
        <dbReference type="PROSITE" id="PS51186"/>
    </source>
</evidence>